<dbReference type="Pfam" id="PF08240">
    <property type="entry name" value="ADH_N"/>
    <property type="match status" value="1"/>
</dbReference>
<dbReference type="InterPro" id="IPR013154">
    <property type="entry name" value="ADH-like_N"/>
</dbReference>
<reference evidence="4" key="1">
    <citation type="submission" date="2022-06" db="EMBL/GenBank/DDBJ databases">
        <title>Genome sequencing of Brevibacillus sp. BB3-R1.</title>
        <authorList>
            <person name="Heo J."/>
            <person name="Lee D."/>
            <person name="Won M."/>
            <person name="Han B.-H."/>
            <person name="Hong S.-B."/>
            <person name="Kwon S.-W."/>
        </authorList>
    </citation>
    <scope>NUCLEOTIDE SEQUENCE</scope>
    <source>
        <strain evidence="4">BB3-R1</strain>
    </source>
</reference>
<feature type="domain" description="Alcohol dehydrogenase-like N-terminal" evidence="3">
    <location>
        <begin position="32"/>
        <end position="77"/>
    </location>
</feature>
<gene>
    <name evidence="4" type="ORF">NDK47_13120</name>
</gene>
<organism evidence="4 5">
    <name type="scientific">Brevibacillus ruminantium</name>
    <dbReference type="NCBI Taxonomy" id="2950604"/>
    <lineage>
        <taxon>Bacteria</taxon>
        <taxon>Bacillati</taxon>
        <taxon>Bacillota</taxon>
        <taxon>Bacilli</taxon>
        <taxon>Bacillales</taxon>
        <taxon>Paenibacillaceae</taxon>
        <taxon>Brevibacillus</taxon>
    </lineage>
</organism>
<keyword evidence="5" id="KW-1185">Reference proteome</keyword>
<proteinExistence type="predicted"/>
<evidence type="ECO:0000259" key="3">
    <source>
        <dbReference type="Pfam" id="PF08240"/>
    </source>
</evidence>
<dbReference type="Gene3D" id="3.90.180.10">
    <property type="entry name" value="Medium-chain alcohol dehydrogenases, catalytic domain"/>
    <property type="match status" value="1"/>
</dbReference>
<dbReference type="EMBL" id="CP098755">
    <property type="protein sequence ID" value="USG68161.1"/>
    <property type="molecule type" value="Genomic_DNA"/>
</dbReference>
<evidence type="ECO:0000256" key="2">
    <source>
        <dbReference type="SAM" id="Phobius"/>
    </source>
</evidence>
<evidence type="ECO:0000313" key="4">
    <source>
        <dbReference type="EMBL" id="USG68161.1"/>
    </source>
</evidence>
<dbReference type="PANTHER" id="PTHR44154:SF1">
    <property type="entry name" value="QUINONE OXIDOREDUCTASE"/>
    <property type="match status" value="1"/>
</dbReference>
<evidence type="ECO:0000313" key="5">
    <source>
        <dbReference type="Proteomes" id="UP001056500"/>
    </source>
</evidence>
<name>A0ABY4WN27_9BACL</name>
<sequence>MTPNMIQAIQVYKFGGSEELKLEKIPCPEPQKGEVLIKVHFAGVLPIDWKIRRGMTNIPVQFPYIPGSSFSGVIVLLLTHNVRRLMV</sequence>
<dbReference type="SUPFAM" id="SSF50129">
    <property type="entry name" value="GroES-like"/>
    <property type="match status" value="1"/>
</dbReference>
<dbReference type="Proteomes" id="UP001056500">
    <property type="component" value="Chromosome"/>
</dbReference>
<evidence type="ECO:0000256" key="1">
    <source>
        <dbReference type="ARBA" id="ARBA00022857"/>
    </source>
</evidence>
<feature type="transmembrane region" description="Helical" evidence="2">
    <location>
        <begin position="62"/>
        <end position="82"/>
    </location>
</feature>
<keyword evidence="1" id="KW-0521">NADP</keyword>
<protein>
    <submittedName>
        <fullName evidence="4">Alcohol dehydrogenase catalytic domain-containing protein</fullName>
    </submittedName>
</protein>
<dbReference type="InterPro" id="IPR011032">
    <property type="entry name" value="GroES-like_sf"/>
</dbReference>
<keyword evidence="2" id="KW-0472">Membrane</keyword>
<keyword evidence="2" id="KW-1133">Transmembrane helix</keyword>
<dbReference type="InterPro" id="IPR051603">
    <property type="entry name" value="Zinc-ADH_QOR/CCCR"/>
</dbReference>
<dbReference type="RefSeq" id="WP_251875567.1">
    <property type="nucleotide sequence ID" value="NZ_CP098755.1"/>
</dbReference>
<dbReference type="PANTHER" id="PTHR44154">
    <property type="entry name" value="QUINONE OXIDOREDUCTASE"/>
    <property type="match status" value="1"/>
</dbReference>
<accession>A0ABY4WN27</accession>
<keyword evidence="2" id="KW-0812">Transmembrane</keyword>